<dbReference type="HAMAP" id="MF_00479">
    <property type="entry name" value="RsxG_RnfG"/>
    <property type="match status" value="1"/>
</dbReference>
<comment type="caution">
    <text evidence="9">The sequence shown here is derived from an EMBL/GenBank/DDBJ whole genome shotgun (WGS) entry which is preliminary data.</text>
</comment>
<evidence type="ECO:0000256" key="1">
    <source>
        <dbReference type="ARBA" id="ARBA00022448"/>
    </source>
</evidence>
<evidence type="ECO:0000259" key="7">
    <source>
        <dbReference type="SMART" id="SM00900"/>
    </source>
</evidence>
<dbReference type="PANTHER" id="PTHR36118:SF1">
    <property type="entry name" value="ION-TRANSLOCATING OXIDOREDUCTASE COMPLEX SUBUNIT G"/>
    <property type="match status" value="1"/>
</dbReference>
<dbReference type="EC" id="7.-.-.-" evidence="6"/>
<dbReference type="SMART" id="SM00900">
    <property type="entry name" value="FMN_bind"/>
    <property type="match status" value="1"/>
</dbReference>
<reference evidence="8" key="2">
    <citation type="journal article" date="2020" name="mSystems">
        <title>Genome- and Community-Level Interaction Insights into Carbon Utilization and Element Cycling Functions of Hydrothermarchaeota in Hydrothermal Sediment.</title>
        <authorList>
            <person name="Zhou Z."/>
            <person name="Liu Y."/>
            <person name="Xu W."/>
            <person name="Pan J."/>
            <person name="Luo Z.H."/>
            <person name="Li M."/>
        </authorList>
    </citation>
    <scope>NUCLEOTIDE SEQUENCE [LARGE SCALE GENOMIC DNA]</scope>
    <source>
        <strain evidence="8">HyVt-219</strain>
    </source>
</reference>
<keyword evidence="5 6" id="KW-0249">Electron transport</keyword>
<comment type="cofactor">
    <cofactor evidence="6">
        <name>FMN</name>
        <dbReference type="ChEBI" id="CHEBI:58210"/>
    </cofactor>
</comment>
<dbReference type="GO" id="GO:0022900">
    <property type="term" value="P:electron transport chain"/>
    <property type="evidence" value="ECO:0007669"/>
    <property type="project" value="UniProtKB-UniRule"/>
</dbReference>
<evidence type="ECO:0000313" key="10">
    <source>
        <dbReference type="Proteomes" id="UP000267654"/>
    </source>
</evidence>
<evidence type="ECO:0000256" key="6">
    <source>
        <dbReference type="HAMAP-Rule" id="MF_00479"/>
    </source>
</evidence>
<keyword evidence="6" id="KW-0472">Membrane</keyword>
<evidence type="ECO:0000313" key="9">
    <source>
        <dbReference type="EMBL" id="RLE11014.1"/>
    </source>
</evidence>
<organism evidence="9 10">
    <name type="scientific">Aerophobetes bacterium</name>
    <dbReference type="NCBI Taxonomy" id="2030807"/>
    <lineage>
        <taxon>Bacteria</taxon>
        <taxon>Candidatus Aerophobota</taxon>
    </lineage>
</organism>
<dbReference type="EMBL" id="DRBC01000337">
    <property type="protein sequence ID" value="HDN85204.1"/>
    <property type="molecule type" value="Genomic_DNA"/>
</dbReference>
<evidence type="ECO:0000313" key="8">
    <source>
        <dbReference type="EMBL" id="HDN85204.1"/>
    </source>
</evidence>
<feature type="modified residue" description="FMN phosphoryl threonine" evidence="6">
    <location>
        <position position="160"/>
    </location>
</feature>
<dbReference type="Pfam" id="PF04205">
    <property type="entry name" value="FMN_bind"/>
    <property type="match status" value="1"/>
</dbReference>
<sequence>MKKSHHMILTLTLVGVLSSLALAGIYKYTQPMIRENQRRALEEAIFQVLPGTKTFKVIKKDKMIIYQGFDSSGKPVGYAFVGEGPGYQGIIKVMIGVSPDLKKMFAIEILESVETPGLGQKITTPSFRNQFHSLDIYPSVELVKKKPTRSNQIQAITGATISSRAVVDIVNTTVGKVRKVLGK</sequence>
<protein>
    <recommendedName>
        <fullName evidence="6">Ion-translocating oxidoreductase complex subunit G</fullName>
        <ecNumber evidence="6">7.-.-.-</ecNumber>
    </recommendedName>
    <alternativeName>
        <fullName evidence="6">Rnf electron transport complex subunit G</fullName>
    </alternativeName>
</protein>
<keyword evidence="6" id="KW-0812">Transmembrane</keyword>
<dbReference type="GO" id="GO:0010181">
    <property type="term" value="F:FMN binding"/>
    <property type="evidence" value="ECO:0007669"/>
    <property type="project" value="InterPro"/>
</dbReference>
<keyword evidence="4 6" id="KW-0288">FMN</keyword>
<keyword evidence="6" id="KW-1003">Cell membrane</keyword>
<dbReference type="PIRSF" id="PIRSF006091">
    <property type="entry name" value="E_trnsport_RnfG"/>
    <property type="match status" value="1"/>
</dbReference>
<dbReference type="GO" id="GO:0009055">
    <property type="term" value="F:electron transfer activity"/>
    <property type="evidence" value="ECO:0007669"/>
    <property type="project" value="InterPro"/>
</dbReference>
<accession>A0A662D5C3</accession>
<comment type="function">
    <text evidence="6">Part of a membrane-bound complex that couples electron transfer with translocation of ions across the membrane.</text>
</comment>
<dbReference type="InterPro" id="IPR010209">
    <property type="entry name" value="Ion_transpt_RnfG/RsxG"/>
</dbReference>
<name>A0A662D5C3_UNCAE</name>
<feature type="domain" description="FMN-binding" evidence="7">
    <location>
        <begin position="86"/>
        <end position="177"/>
    </location>
</feature>
<evidence type="ECO:0000256" key="3">
    <source>
        <dbReference type="ARBA" id="ARBA00022630"/>
    </source>
</evidence>
<dbReference type="AlphaFoldDB" id="A0A662D5C3"/>
<comment type="subunit">
    <text evidence="6">The complex is composed of six subunits: RnfA, RnfB, RnfC, RnfD, RnfE and RnfG.</text>
</comment>
<dbReference type="GO" id="GO:0005886">
    <property type="term" value="C:plasma membrane"/>
    <property type="evidence" value="ECO:0007669"/>
    <property type="project" value="UniProtKB-SubCell"/>
</dbReference>
<keyword evidence="2 6" id="KW-0597">Phosphoprotein</keyword>
<dbReference type="Proteomes" id="UP000267654">
    <property type="component" value="Unassembled WGS sequence"/>
</dbReference>
<dbReference type="NCBIfam" id="TIGR01947">
    <property type="entry name" value="rnfG"/>
    <property type="match status" value="1"/>
</dbReference>
<dbReference type="EMBL" id="QMQB01000291">
    <property type="protein sequence ID" value="RLE11014.1"/>
    <property type="molecule type" value="Genomic_DNA"/>
</dbReference>
<keyword evidence="3 6" id="KW-0285">Flavoprotein</keyword>
<proteinExistence type="inferred from homology"/>
<reference evidence="9 10" key="1">
    <citation type="submission" date="2018-06" db="EMBL/GenBank/DDBJ databases">
        <title>Extensive metabolic versatility and redundancy in microbially diverse, dynamic hydrothermal sediments.</title>
        <authorList>
            <person name="Dombrowski N."/>
            <person name="Teske A."/>
            <person name="Baker B.J."/>
        </authorList>
    </citation>
    <scope>NUCLEOTIDE SEQUENCE [LARGE SCALE GENOMIC DNA]</scope>
    <source>
        <strain evidence="9">B19_G9</strain>
    </source>
</reference>
<evidence type="ECO:0000256" key="2">
    <source>
        <dbReference type="ARBA" id="ARBA00022553"/>
    </source>
</evidence>
<keyword evidence="1 6" id="KW-0813">Transport</keyword>
<dbReference type="PANTHER" id="PTHR36118">
    <property type="entry name" value="ION-TRANSLOCATING OXIDOREDUCTASE COMPLEX SUBUNIT G"/>
    <property type="match status" value="1"/>
</dbReference>
<gene>
    <name evidence="6" type="primary">rnfG</name>
    <name evidence="9" type="ORF">DRI96_06980</name>
    <name evidence="8" type="ORF">ENG47_05585</name>
</gene>
<evidence type="ECO:0000256" key="5">
    <source>
        <dbReference type="ARBA" id="ARBA00022982"/>
    </source>
</evidence>
<keyword evidence="6" id="KW-1133">Transmembrane helix</keyword>
<comment type="subcellular location">
    <subcellularLocation>
        <location evidence="6">Cell membrane</location>
        <topology evidence="6">Single-pass membrane protein</topology>
    </subcellularLocation>
</comment>
<evidence type="ECO:0000256" key="4">
    <source>
        <dbReference type="ARBA" id="ARBA00022643"/>
    </source>
</evidence>
<dbReference type="InterPro" id="IPR007329">
    <property type="entry name" value="FMN-bd"/>
</dbReference>
<dbReference type="Proteomes" id="UP000885660">
    <property type="component" value="Unassembled WGS sequence"/>
</dbReference>
<comment type="similarity">
    <text evidence="6">Belongs to the RnfG family.</text>
</comment>
<keyword evidence="6" id="KW-1278">Translocase</keyword>